<sequence length="37" mass="4402">MEIKHILIIMFVVFCAFMVANWLNRPKRPFHKTPDAS</sequence>
<proteinExistence type="predicted"/>
<name>Q58PN9_9PROT</name>
<gene>
    <name evidence="2" type="ORF">DelRiverFos06H03.12</name>
</gene>
<dbReference type="EMBL" id="AY912082">
    <property type="protein sequence ID" value="AAX48193.1"/>
    <property type="molecule type" value="Genomic_DNA"/>
</dbReference>
<protein>
    <submittedName>
        <fullName evidence="2">Uncharacterized protein</fullName>
    </submittedName>
</protein>
<reference evidence="2" key="1">
    <citation type="journal article" date="2005" name="Environ. Microbiol.">
        <title>Aerobic anoxygenic photosynthesis genes and operons in uncultured bacteria in the Delaware River.</title>
        <authorList>
            <person name="Waidner L.A."/>
            <person name="Kirchman D.L."/>
        </authorList>
    </citation>
    <scope>NUCLEOTIDE SEQUENCE</scope>
</reference>
<keyword evidence="1" id="KW-1133">Transmembrane helix</keyword>
<accession>Q58PN9</accession>
<feature type="transmembrane region" description="Helical" evidence="1">
    <location>
        <begin position="6"/>
        <end position="23"/>
    </location>
</feature>
<keyword evidence="1" id="KW-0472">Membrane</keyword>
<evidence type="ECO:0000313" key="2">
    <source>
        <dbReference type="EMBL" id="AAX48193.1"/>
    </source>
</evidence>
<evidence type="ECO:0000256" key="1">
    <source>
        <dbReference type="SAM" id="Phobius"/>
    </source>
</evidence>
<organism evidence="2">
    <name type="scientific">uncultured proteobacterium DelRiverFos06H03</name>
    <dbReference type="NCBI Taxonomy" id="311783"/>
    <lineage>
        <taxon>Bacteria</taxon>
        <taxon>Pseudomonadati</taxon>
        <taxon>Pseudomonadota</taxon>
        <taxon>environmental samples</taxon>
    </lineage>
</organism>
<dbReference type="AlphaFoldDB" id="Q58PN9"/>
<keyword evidence="1" id="KW-0812">Transmembrane</keyword>